<keyword evidence="4 7" id="KW-0812">Transmembrane</keyword>
<dbReference type="OrthoDB" id="9815525at2"/>
<evidence type="ECO:0000256" key="4">
    <source>
        <dbReference type="ARBA" id="ARBA00022692"/>
    </source>
</evidence>
<dbReference type="Proteomes" id="UP000295444">
    <property type="component" value="Unassembled WGS sequence"/>
</dbReference>
<dbReference type="Pfam" id="PF05977">
    <property type="entry name" value="MFS_3"/>
    <property type="match status" value="1"/>
</dbReference>
<gene>
    <name evidence="8" type="ORF">EV186_11422</name>
</gene>
<keyword evidence="3" id="KW-1003">Cell membrane</keyword>
<feature type="transmembrane region" description="Helical" evidence="7">
    <location>
        <begin position="161"/>
        <end position="184"/>
    </location>
</feature>
<dbReference type="RefSeq" id="WP_133854408.1">
    <property type="nucleotide sequence ID" value="NZ_SNXZ01000014.1"/>
</dbReference>
<feature type="transmembrane region" description="Helical" evidence="7">
    <location>
        <begin position="94"/>
        <end position="120"/>
    </location>
</feature>
<feature type="transmembrane region" description="Helical" evidence="7">
    <location>
        <begin position="311"/>
        <end position="331"/>
    </location>
</feature>
<feature type="transmembrane region" description="Helical" evidence="7">
    <location>
        <begin position="380"/>
        <end position="399"/>
    </location>
</feature>
<keyword evidence="6 7" id="KW-0472">Membrane</keyword>
<protein>
    <submittedName>
        <fullName evidence="8">Putative MFS family arabinose efflux permease</fullName>
    </submittedName>
</protein>
<keyword evidence="2" id="KW-0813">Transport</keyword>
<evidence type="ECO:0000256" key="5">
    <source>
        <dbReference type="ARBA" id="ARBA00022989"/>
    </source>
</evidence>
<feature type="transmembrane region" description="Helical" evidence="7">
    <location>
        <begin position="254"/>
        <end position="275"/>
    </location>
</feature>
<dbReference type="GO" id="GO:0005886">
    <property type="term" value="C:plasma membrane"/>
    <property type="evidence" value="ECO:0007669"/>
    <property type="project" value="UniProtKB-SubCell"/>
</dbReference>
<sequence length="421" mass="45070">MGNSLWRHRDFRLLWAGDTISQFGASISMVAIPLLAATVLAATPFQMGVLTAAENAAFLLIGLPAGVWVDRMRRRGLMMTADFGRAVLLATIPIAWWLGVLTLAHVIVAVLLVGVLTVFFDVSYQSYLPSLVGRDKLVEGNSKLQASQSVAIVSGPALAGWLVQLMSAAGAVVLNAAGFLWSLLCLSRIRTREPEPEKVADPSLRRDIAEGLRFVLGNPLLRAITFCTGTSNFFSNMNTAVGVIFLVREIGVPAGGIGLIFTGFGIGGILGALSGTWWQRWFGQARTIWLSLLLTQPFLLLLPLTDAGWRVSLYWVGGVVYGYGAVVYNVAQVSFRQAICPDRLLGRMNASIRFLVWGTIPLGGLTGGALAEWVGARDTLWVAGIGGIAAVLWVLFSPLRGMRDIPMADEPASGAPSTTAS</sequence>
<evidence type="ECO:0000256" key="1">
    <source>
        <dbReference type="ARBA" id="ARBA00004651"/>
    </source>
</evidence>
<reference evidence="8 9" key="1">
    <citation type="submission" date="2019-03" db="EMBL/GenBank/DDBJ databases">
        <title>Genomic Encyclopedia of Type Strains, Phase IV (KMG-IV): sequencing the most valuable type-strain genomes for metagenomic binning, comparative biology and taxonomic classification.</title>
        <authorList>
            <person name="Goeker M."/>
        </authorList>
    </citation>
    <scope>NUCLEOTIDE SEQUENCE [LARGE SCALE GENOMIC DNA]</scope>
    <source>
        <strain evidence="8 9">DSM 45361</strain>
    </source>
</reference>
<feature type="transmembrane region" description="Helical" evidence="7">
    <location>
        <begin position="48"/>
        <end position="69"/>
    </location>
</feature>
<dbReference type="PANTHER" id="PTHR23513:SF6">
    <property type="entry name" value="MAJOR FACILITATOR SUPERFAMILY ASSOCIATED DOMAIN-CONTAINING PROTEIN"/>
    <property type="match status" value="1"/>
</dbReference>
<evidence type="ECO:0000256" key="6">
    <source>
        <dbReference type="ARBA" id="ARBA00023136"/>
    </source>
</evidence>
<evidence type="ECO:0000256" key="3">
    <source>
        <dbReference type="ARBA" id="ARBA00022475"/>
    </source>
</evidence>
<feature type="transmembrane region" description="Helical" evidence="7">
    <location>
        <begin position="352"/>
        <end position="374"/>
    </location>
</feature>
<dbReference type="InterPro" id="IPR036259">
    <property type="entry name" value="MFS_trans_sf"/>
</dbReference>
<keyword evidence="9" id="KW-1185">Reference proteome</keyword>
<name>A0A4V3CX85_LABRH</name>
<dbReference type="CDD" id="cd06173">
    <property type="entry name" value="MFS_MefA_like"/>
    <property type="match status" value="1"/>
</dbReference>
<feature type="transmembrane region" description="Helical" evidence="7">
    <location>
        <begin position="20"/>
        <end position="42"/>
    </location>
</feature>
<dbReference type="PANTHER" id="PTHR23513">
    <property type="entry name" value="INTEGRAL MEMBRANE EFFLUX PROTEIN-RELATED"/>
    <property type="match status" value="1"/>
</dbReference>
<dbReference type="SUPFAM" id="SSF103473">
    <property type="entry name" value="MFS general substrate transporter"/>
    <property type="match status" value="1"/>
</dbReference>
<evidence type="ECO:0000256" key="2">
    <source>
        <dbReference type="ARBA" id="ARBA00022448"/>
    </source>
</evidence>
<evidence type="ECO:0000313" key="9">
    <source>
        <dbReference type="Proteomes" id="UP000295444"/>
    </source>
</evidence>
<comment type="caution">
    <text evidence="8">The sequence shown here is derived from an EMBL/GenBank/DDBJ whole genome shotgun (WGS) entry which is preliminary data.</text>
</comment>
<proteinExistence type="predicted"/>
<evidence type="ECO:0000256" key="7">
    <source>
        <dbReference type="SAM" id="Phobius"/>
    </source>
</evidence>
<evidence type="ECO:0000313" key="8">
    <source>
        <dbReference type="EMBL" id="TDP89198.1"/>
    </source>
</evidence>
<accession>A0A4V3CX85</accession>
<comment type="subcellular location">
    <subcellularLocation>
        <location evidence="1">Cell membrane</location>
        <topology evidence="1">Multi-pass membrane protein</topology>
    </subcellularLocation>
</comment>
<keyword evidence="5 7" id="KW-1133">Transmembrane helix</keyword>
<dbReference type="InterPro" id="IPR010290">
    <property type="entry name" value="TM_effector"/>
</dbReference>
<dbReference type="EMBL" id="SNXZ01000014">
    <property type="protein sequence ID" value="TDP89198.1"/>
    <property type="molecule type" value="Genomic_DNA"/>
</dbReference>
<feature type="transmembrane region" description="Helical" evidence="7">
    <location>
        <begin position="287"/>
        <end position="305"/>
    </location>
</feature>
<dbReference type="AlphaFoldDB" id="A0A4V3CX85"/>
<dbReference type="Gene3D" id="1.20.1250.20">
    <property type="entry name" value="MFS general substrate transporter like domains"/>
    <property type="match status" value="1"/>
</dbReference>
<organism evidence="8 9">
    <name type="scientific">Labedaea rhizosphaerae</name>
    <dbReference type="NCBI Taxonomy" id="598644"/>
    <lineage>
        <taxon>Bacteria</taxon>
        <taxon>Bacillati</taxon>
        <taxon>Actinomycetota</taxon>
        <taxon>Actinomycetes</taxon>
        <taxon>Pseudonocardiales</taxon>
        <taxon>Pseudonocardiaceae</taxon>
        <taxon>Labedaea</taxon>
    </lineage>
</organism>